<dbReference type="GO" id="GO:0047325">
    <property type="term" value="F:inositol-3,4,5,6-tetrakisphosphate 1-kinase activity"/>
    <property type="evidence" value="ECO:0007669"/>
    <property type="project" value="UniProtKB-EC"/>
</dbReference>
<keyword evidence="9 23" id="KW-0418">Kinase</keyword>
<comment type="catalytic activity">
    <reaction evidence="16">
        <text>1D-myo-inositol 3,4,5,6-tetrakisphosphate + ATP = 1D-myo-inositol 1,3,4,5,6-pentakisphosphate + ADP + H(+)</text>
        <dbReference type="Rhea" id="RHEA:12452"/>
        <dbReference type="ChEBI" id="CHEBI:15378"/>
        <dbReference type="ChEBI" id="CHEBI:30616"/>
        <dbReference type="ChEBI" id="CHEBI:57539"/>
        <dbReference type="ChEBI" id="CHEBI:57733"/>
        <dbReference type="ChEBI" id="CHEBI:456216"/>
        <dbReference type="EC" id="2.7.1.134"/>
    </reaction>
    <physiologicalReaction direction="left-to-right" evidence="16">
        <dbReference type="Rhea" id="RHEA:12453"/>
    </physiologicalReaction>
    <physiologicalReaction direction="right-to-left" evidence="16">
        <dbReference type="Rhea" id="RHEA:12454"/>
    </physiologicalReaction>
</comment>
<dbReference type="GO" id="GO:0052725">
    <property type="term" value="F:inositol-1,3,4-trisphosphate 6-kinase activity"/>
    <property type="evidence" value="ECO:0007669"/>
    <property type="project" value="InterPro"/>
</dbReference>
<keyword evidence="6" id="KW-0808">Transferase</keyword>
<dbReference type="Pfam" id="PF17927">
    <property type="entry name" value="Ins134_P3_kin_N"/>
    <property type="match status" value="1"/>
</dbReference>
<keyword evidence="7" id="KW-0479">Metal-binding</keyword>
<proteinExistence type="evidence at transcript level"/>
<evidence type="ECO:0000313" key="23">
    <source>
        <dbReference type="EMBL" id="JAA62781.1"/>
    </source>
</evidence>
<dbReference type="PROSITE" id="PS50975">
    <property type="entry name" value="ATP_GRASP"/>
    <property type="match status" value="1"/>
</dbReference>
<evidence type="ECO:0000256" key="5">
    <source>
        <dbReference type="ARBA" id="ARBA00014968"/>
    </source>
</evidence>
<reference evidence="23" key="1">
    <citation type="submission" date="2012-11" db="EMBL/GenBank/DDBJ databases">
        <authorList>
            <person name="Lucero-Rivera Y.E."/>
            <person name="Tovar-Ramirez D."/>
        </authorList>
    </citation>
    <scope>NUCLEOTIDE SEQUENCE</scope>
    <source>
        <tissue evidence="23">Salivary gland</tissue>
    </source>
</reference>
<keyword evidence="12" id="KW-0413">Isomerase</keyword>
<dbReference type="GO" id="GO:0052726">
    <property type="term" value="F:inositol-1,3,4-trisphosphate 5-kinase activity"/>
    <property type="evidence" value="ECO:0007669"/>
    <property type="project" value="InterPro"/>
</dbReference>
<feature type="non-terminal residue" evidence="23">
    <location>
        <position position="1"/>
    </location>
</feature>
<evidence type="ECO:0000256" key="20">
    <source>
        <dbReference type="PROSITE-ProRule" id="PRU00409"/>
    </source>
</evidence>
<dbReference type="GO" id="GO:0000287">
    <property type="term" value="F:magnesium ion binding"/>
    <property type="evidence" value="ECO:0007669"/>
    <property type="project" value="InterPro"/>
</dbReference>
<organism evidence="23">
    <name type="scientific">Rhipicephalus pulchellus</name>
    <name type="common">Yellow backed tick</name>
    <name type="synonym">Dermacentor pulchellus</name>
    <dbReference type="NCBI Taxonomy" id="72859"/>
    <lineage>
        <taxon>Eukaryota</taxon>
        <taxon>Metazoa</taxon>
        <taxon>Ecdysozoa</taxon>
        <taxon>Arthropoda</taxon>
        <taxon>Chelicerata</taxon>
        <taxon>Arachnida</taxon>
        <taxon>Acari</taxon>
        <taxon>Parasitiformes</taxon>
        <taxon>Ixodida</taxon>
        <taxon>Ixodoidea</taxon>
        <taxon>Ixodidae</taxon>
        <taxon>Rhipicephalinae</taxon>
        <taxon>Rhipicephalus</taxon>
        <taxon>Rhipicephalus</taxon>
    </lineage>
</organism>
<feature type="region of interest" description="Disordered" evidence="21">
    <location>
        <begin position="373"/>
        <end position="394"/>
    </location>
</feature>
<dbReference type="GO" id="GO:0005737">
    <property type="term" value="C:cytoplasm"/>
    <property type="evidence" value="ECO:0007669"/>
    <property type="project" value="TreeGrafter"/>
</dbReference>
<evidence type="ECO:0000256" key="10">
    <source>
        <dbReference type="ARBA" id="ARBA00022840"/>
    </source>
</evidence>
<evidence type="ECO:0000256" key="6">
    <source>
        <dbReference type="ARBA" id="ARBA00022679"/>
    </source>
</evidence>
<evidence type="ECO:0000256" key="14">
    <source>
        <dbReference type="ARBA" id="ARBA00033609"/>
    </source>
</evidence>
<dbReference type="EC" id="2.7.1.134" evidence="4"/>
<comment type="catalytic activity">
    <reaction evidence="17">
        <text>1D-myo-inositol 1,3,4-trisphosphate + ATP = 1D-myo-inositol 1,3,4,6-tetrakisphosphate + ADP + H(+)</text>
        <dbReference type="Rhea" id="RHEA:20940"/>
        <dbReference type="ChEBI" id="CHEBI:15378"/>
        <dbReference type="ChEBI" id="CHEBI:30616"/>
        <dbReference type="ChEBI" id="CHEBI:57660"/>
        <dbReference type="ChEBI" id="CHEBI:58414"/>
        <dbReference type="ChEBI" id="CHEBI:456216"/>
        <dbReference type="EC" id="2.7.1.159"/>
    </reaction>
    <physiologicalReaction direction="left-to-right" evidence="17">
        <dbReference type="Rhea" id="RHEA:20941"/>
    </physiologicalReaction>
    <physiologicalReaction direction="right-to-left" evidence="17">
        <dbReference type="Rhea" id="RHEA:20942"/>
    </physiologicalReaction>
</comment>
<keyword evidence="11" id="KW-0460">Magnesium</keyword>
<dbReference type="FunFam" id="3.30.470.20:FF:000047">
    <property type="entry name" value="Inositol-tetrakisphosphate 1-kinase 4"/>
    <property type="match status" value="1"/>
</dbReference>
<dbReference type="EC" id="2.7.1.159" evidence="3"/>
<evidence type="ECO:0000256" key="18">
    <source>
        <dbReference type="ARBA" id="ARBA00047728"/>
    </source>
</evidence>
<evidence type="ECO:0000256" key="2">
    <source>
        <dbReference type="ARBA" id="ARBA00009601"/>
    </source>
</evidence>
<dbReference type="PANTHER" id="PTHR14217">
    <property type="entry name" value="INOSITOL-TETRAKISPHOSPHATE 1-KINASE"/>
    <property type="match status" value="1"/>
</dbReference>
<dbReference type="InterPro" id="IPR008656">
    <property type="entry name" value="Inositol_tetrakis-P_1-kinase"/>
</dbReference>
<evidence type="ECO:0000256" key="21">
    <source>
        <dbReference type="SAM" id="MobiDB-lite"/>
    </source>
</evidence>
<dbReference type="InterPro" id="IPR040464">
    <property type="entry name" value="InsP(3)kin_ATP-grasp"/>
</dbReference>
<evidence type="ECO:0000256" key="13">
    <source>
        <dbReference type="ARBA" id="ARBA00031742"/>
    </source>
</evidence>
<evidence type="ECO:0000256" key="7">
    <source>
        <dbReference type="ARBA" id="ARBA00022723"/>
    </source>
</evidence>
<reference evidence="23" key="2">
    <citation type="journal article" date="2015" name="J. Proteomics">
        <title>Sexual differences in the sialomes of the zebra tick, Rhipicephalus pulchellus.</title>
        <authorList>
            <person name="Tan A.W."/>
            <person name="Francischetti I.M."/>
            <person name="Slovak M."/>
            <person name="Kini R.M."/>
            <person name="Ribeiro J.M."/>
        </authorList>
    </citation>
    <scope>NUCLEOTIDE SEQUENCE</scope>
    <source>
        <tissue evidence="23">Salivary gland</tissue>
    </source>
</reference>
<feature type="domain" description="ATP-grasp" evidence="22">
    <location>
        <begin position="169"/>
        <end position="383"/>
    </location>
</feature>
<evidence type="ECO:0000256" key="15">
    <source>
        <dbReference type="ARBA" id="ARBA00033624"/>
    </source>
</evidence>
<protein>
    <recommendedName>
        <fullName evidence="5">Inositol-tetrakisphosphate 1-kinase</fullName>
        <ecNumber evidence="4">2.7.1.134</ecNumber>
        <ecNumber evidence="3">2.7.1.159</ecNumber>
    </recommendedName>
    <alternativeName>
        <fullName evidence="13">Inositol 1,3,4-trisphosphate 5/6-kinase</fullName>
    </alternativeName>
</protein>
<dbReference type="GO" id="GO:0005524">
    <property type="term" value="F:ATP binding"/>
    <property type="evidence" value="ECO:0007669"/>
    <property type="project" value="UniProtKB-UniRule"/>
</dbReference>
<dbReference type="EMBL" id="GACK01002253">
    <property type="protein sequence ID" value="JAA62781.1"/>
    <property type="molecule type" value="mRNA"/>
</dbReference>
<keyword evidence="10 20" id="KW-0067">ATP-binding</keyword>
<evidence type="ECO:0000256" key="17">
    <source>
        <dbReference type="ARBA" id="ARBA00033674"/>
    </source>
</evidence>
<evidence type="ECO:0000256" key="9">
    <source>
        <dbReference type="ARBA" id="ARBA00022777"/>
    </source>
</evidence>
<evidence type="ECO:0000256" key="3">
    <source>
        <dbReference type="ARBA" id="ARBA00012017"/>
    </source>
</evidence>
<name>L7MEZ8_RHIPC</name>
<dbReference type="GO" id="GO:0016853">
    <property type="term" value="F:isomerase activity"/>
    <property type="evidence" value="ECO:0007669"/>
    <property type="project" value="UniProtKB-KW"/>
</dbReference>
<sequence length="394" mass="43934">LAPIGARVGLRDGLPRSISTARPVHVVTSAGLEELAACQTQCADRRRRACDMCDMESSDRPRVGFWWGDKKSRELSTEDFKQACASHGLELVKLDLTRPLEEQGPLAAIVHKFCDILVRADHGDTECQHITAEFERFCRAHPSVVVVDPLENVRKVLNRFHQYRLVEQSPLASTEWIFVPPFVELSGANVEADRAVLRERGVQFPIVCKPLVSHGMKKAHQMCLVFGEHGLADLQGPCVAQQFVPHEGRLLKVYVLGQRYHLTWRPSLKDFVANNSPTIFFNSQDVSKPHSSSPLNAQAAPDGVPMPCPRKLRFMVDTMRQQLGQRLFGIDIIAEKDTGRLCIIDVNNFPGYDGVSNFLDQLSGMLAELVGSELPDSGIDTSDSSDETPRRLHH</sequence>
<dbReference type="PANTHER" id="PTHR14217:SF1">
    <property type="entry name" value="INOSITOL-TETRAKISPHOSPHATE 1-KINASE"/>
    <property type="match status" value="1"/>
</dbReference>
<comment type="catalytic activity">
    <reaction evidence="19">
        <text>1D-myo-inositol 1,3,4-trisphosphate + 1D-myo-inositol 1,3,4,5,6-pentakisphosphate = 1D-myo-inositol 3,4,5,6-tetrakisphosphate + 1D-myo-inositol 1,3,4,6-tetrakisphosphate</text>
        <dbReference type="Rhea" id="RHEA:70263"/>
        <dbReference type="ChEBI" id="CHEBI:57539"/>
        <dbReference type="ChEBI" id="CHEBI:57660"/>
        <dbReference type="ChEBI" id="CHEBI:57733"/>
        <dbReference type="ChEBI" id="CHEBI:58414"/>
    </reaction>
    <physiologicalReaction direction="left-to-right" evidence="19">
        <dbReference type="Rhea" id="RHEA:70264"/>
    </physiologicalReaction>
    <physiologicalReaction direction="right-to-left" evidence="19">
        <dbReference type="Rhea" id="RHEA:70265"/>
    </physiologicalReaction>
</comment>
<dbReference type="GO" id="GO:0032957">
    <property type="term" value="P:inositol trisphosphate metabolic process"/>
    <property type="evidence" value="ECO:0007669"/>
    <property type="project" value="InterPro"/>
</dbReference>
<dbReference type="InterPro" id="IPR041429">
    <property type="entry name" value="ITPK1_N"/>
</dbReference>
<dbReference type="InterPro" id="IPR011761">
    <property type="entry name" value="ATP-grasp"/>
</dbReference>
<evidence type="ECO:0000259" key="22">
    <source>
        <dbReference type="PROSITE" id="PS50975"/>
    </source>
</evidence>
<evidence type="ECO:0000256" key="8">
    <source>
        <dbReference type="ARBA" id="ARBA00022741"/>
    </source>
</evidence>
<evidence type="ECO:0000256" key="12">
    <source>
        <dbReference type="ARBA" id="ARBA00023235"/>
    </source>
</evidence>
<dbReference type="Gene3D" id="3.40.50.11370">
    <property type="match status" value="1"/>
</dbReference>
<evidence type="ECO:0000256" key="1">
    <source>
        <dbReference type="ARBA" id="ARBA00001946"/>
    </source>
</evidence>
<evidence type="ECO:0000256" key="16">
    <source>
        <dbReference type="ARBA" id="ARBA00033645"/>
    </source>
</evidence>
<comment type="catalytic activity">
    <reaction evidence="15">
        <text>1D-myo-inositol 3,4,6-trisphosphate + ATP = 1D-myo-inositol 1,3,4,6-tetrakisphosphate + ADP + H(+)</text>
        <dbReference type="Rhea" id="RHEA:70287"/>
        <dbReference type="ChEBI" id="CHEBI:15378"/>
        <dbReference type="ChEBI" id="CHEBI:30616"/>
        <dbReference type="ChEBI" id="CHEBI:57660"/>
        <dbReference type="ChEBI" id="CHEBI:189099"/>
        <dbReference type="ChEBI" id="CHEBI:456216"/>
    </reaction>
    <physiologicalReaction direction="left-to-right" evidence="15">
        <dbReference type="Rhea" id="RHEA:70288"/>
    </physiologicalReaction>
    <physiologicalReaction direction="right-to-left" evidence="15">
        <dbReference type="Rhea" id="RHEA:70289"/>
    </physiologicalReaction>
</comment>
<evidence type="ECO:0000256" key="19">
    <source>
        <dbReference type="ARBA" id="ARBA00049058"/>
    </source>
</evidence>
<comment type="catalytic activity">
    <reaction evidence="14">
        <text>1D-myo-inositol 1,3,4-trisphosphate + ATP = 1D-myo-inositol 1,3,4,5-tetrakisphosphate + ADP + H(+)</text>
        <dbReference type="Rhea" id="RHEA:13253"/>
        <dbReference type="ChEBI" id="CHEBI:15378"/>
        <dbReference type="ChEBI" id="CHEBI:30616"/>
        <dbReference type="ChEBI" id="CHEBI:57895"/>
        <dbReference type="ChEBI" id="CHEBI:58414"/>
        <dbReference type="ChEBI" id="CHEBI:456216"/>
        <dbReference type="EC" id="2.7.1.159"/>
    </reaction>
    <physiologicalReaction direction="left-to-right" evidence="14">
        <dbReference type="Rhea" id="RHEA:13254"/>
    </physiologicalReaction>
    <physiologicalReaction direction="right-to-left" evidence="14">
        <dbReference type="Rhea" id="RHEA:13255"/>
    </physiologicalReaction>
</comment>
<dbReference type="Pfam" id="PF05770">
    <property type="entry name" value="Ins134_P3_kin"/>
    <property type="match status" value="1"/>
</dbReference>
<evidence type="ECO:0000256" key="4">
    <source>
        <dbReference type="ARBA" id="ARBA00012072"/>
    </source>
</evidence>
<comment type="cofactor">
    <cofactor evidence="1">
        <name>Mg(2+)</name>
        <dbReference type="ChEBI" id="CHEBI:18420"/>
    </cofactor>
</comment>
<evidence type="ECO:0000256" key="11">
    <source>
        <dbReference type="ARBA" id="ARBA00022842"/>
    </source>
</evidence>
<dbReference type="Gene3D" id="3.30.1490.220">
    <property type="match status" value="1"/>
</dbReference>
<keyword evidence="8 20" id="KW-0547">Nucleotide-binding</keyword>
<comment type="catalytic activity">
    <reaction evidence="18">
        <text>1D-myo-inositol 1,3,4-trisphosphate + 1D-myo-inositol 1,3,4,5,6-pentakisphosphate = 1D-myo-inositol 3,4,5,6-tetrakisphosphate + 1D-myo-inositol 1,3,4,5-tetrakisphosphate</text>
        <dbReference type="Rhea" id="RHEA:70271"/>
        <dbReference type="ChEBI" id="CHEBI:57539"/>
        <dbReference type="ChEBI" id="CHEBI:57733"/>
        <dbReference type="ChEBI" id="CHEBI:57895"/>
        <dbReference type="ChEBI" id="CHEBI:58414"/>
    </reaction>
    <physiologicalReaction direction="left-to-right" evidence="18">
        <dbReference type="Rhea" id="RHEA:70272"/>
    </physiologicalReaction>
    <physiologicalReaction direction="right-to-left" evidence="18">
        <dbReference type="Rhea" id="RHEA:70273"/>
    </physiologicalReaction>
</comment>
<dbReference type="AlphaFoldDB" id="L7MEZ8"/>
<comment type="similarity">
    <text evidence="2">Belongs to the ITPK1 family.</text>
</comment>
<accession>L7MEZ8</accession>
<dbReference type="SUPFAM" id="SSF56059">
    <property type="entry name" value="Glutathione synthetase ATP-binding domain-like"/>
    <property type="match status" value="1"/>
</dbReference>